<dbReference type="AlphaFoldDB" id="A0A378W0H3"/>
<keyword evidence="1" id="KW-0472">Membrane</keyword>
<evidence type="ECO:0000313" key="2">
    <source>
        <dbReference type="EMBL" id="SUA24623.1"/>
    </source>
</evidence>
<evidence type="ECO:0000256" key="1">
    <source>
        <dbReference type="SAM" id="Phobius"/>
    </source>
</evidence>
<organism evidence="2">
    <name type="scientific">Neisseria gonorrhoeae</name>
    <dbReference type="NCBI Taxonomy" id="485"/>
    <lineage>
        <taxon>Bacteria</taxon>
        <taxon>Pseudomonadati</taxon>
        <taxon>Pseudomonadota</taxon>
        <taxon>Betaproteobacteria</taxon>
        <taxon>Neisseriales</taxon>
        <taxon>Neisseriaceae</taxon>
        <taxon>Neisseria</taxon>
    </lineage>
</organism>
<accession>A0A378W0H3</accession>
<proteinExistence type="predicted"/>
<dbReference type="EMBL" id="UGRI01000001">
    <property type="protein sequence ID" value="SUA24623.1"/>
    <property type="molecule type" value="Genomic_DNA"/>
</dbReference>
<reference evidence="2" key="1">
    <citation type="submission" date="2018-06" db="EMBL/GenBank/DDBJ databases">
        <authorList>
            <consortium name="Pathogen Informatics"/>
            <person name="Doyle S."/>
        </authorList>
    </citation>
    <scope>NUCLEOTIDE SEQUENCE [LARGE SCALE GENOMIC DNA]</scope>
    <source>
        <strain evidence="2">NCTC11421</strain>
    </source>
</reference>
<keyword evidence="1" id="KW-0812">Transmembrane</keyword>
<gene>
    <name evidence="2" type="ORF">NCTC11421_02626</name>
</gene>
<name>A0A378W0H3_NEIGO</name>
<keyword evidence="1" id="KW-1133">Transmembrane helix</keyword>
<protein>
    <submittedName>
        <fullName evidence="2">Uncharacterized protein</fullName>
    </submittedName>
</protein>
<feature type="transmembrane region" description="Helical" evidence="1">
    <location>
        <begin position="6"/>
        <end position="24"/>
    </location>
</feature>
<sequence length="70" mass="8114">MLCLRLFVFDYIVFLGFFAVCAFVQPLFEVMNRTAEVFADVAQFLVPNIKTTIISTIIQCVREKLPMMYP</sequence>